<accession>A0A6L4WWQ7</accession>
<evidence type="ECO:0000313" key="1">
    <source>
        <dbReference type="EMBL" id="KAB7891275.1"/>
    </source>
</evidence>
<reference evidence="1 2" key="1">
    <citation type="submission" date="2019-10" db="EMBL/GenBank/DDBJ databases">
        <title>Poseidonibacter ostreae sp. nov., isolated from the gut of the Ostrea denselamellosa.</title>
        <authorList>
            <person name="Choi A."/>
        </authorList>
    </citation>
    <scope>NUCLEOTIDE SEQUENCE [LARGE SCALE GENOMIC DNA]</scope>
    <source>
        <strain evidence="1 2">SJOD-M-33</strain>
    </source>
</reference>
<dbReference type="Proteomes" id="UP000472839">
    <property type="component" value="Unassembled WGS sequence"/>
</dbReference>
<protein>
    <submittedName>
        <fullName evidence="1">Uncharacterized protein</fullName>
    </submittedName>
</protein>
<sequence>MKIQKVDFTKFIINMEKNNAVELQYIDSDKEENSIDIGKYVAINIADEVVDIKIKDSDKQFIKADLNTYSKSLLFLVKDVQVKQVLKEYFSKEENFDKEYFVLESKALAMIGEKISTLDVKLNILDEVEKQKDIISKTDQKNNLKAYETPTNMFDIAFSLMQKSVISSDVLTDTAMNYKYEISESLKLKMAESKDDKALIKELKKTYELISSKKNVPLFANAIESFYSETRKHYFETIDNPDYKLIRDYIIENNPTLVSTLEEMSKSDFPYTVANSEMMKNVSTLPIIDLQAGSGEAILNSSTKNGLDIQLQGLEYRSKTDMGLDEDTLDNRYKVETSSNFNVYKNDLRSAFRNGKNFKAVLNTPVHLNPPYNADNQIAKESIDVLADKQFVFGLFPTSMKNFLAERLDGFVFEVNKELTGYKQEEVPEKLLYVIGRRYEDEVQLENGSTAKLSMNRQKHTFLRNIASSNVSDAIKEISKEINMNKDKFPFTDYINNMNSYFTMDNKRVDMVFRTIKDNMEKTNSFINNSSLFFEALEQNSDYIRSQFGSENMLLKEKVFPNVQFYEQDGKKEYLRFADVISNQGLLVSYRDNYPEILNLVKKIADKEGLEVNMNESFTSLYDLSNPHVPEKKDKKVSENIGLMKNYYLPSSFDISSKENKEHLMAIFEDVFKEKEANFDVHTKARFEKIIGLSTKLVTKLETKIRDEKSVLKDELFVLLDEDGVDVGKLNVSKTDFYKSLENLNYFNIDNYVELAELQDSKKEIVMENFLKHLKNSIFLLDKYNESTNCETRIFQYLSQSMALSKKQKANAITSSEYATEYNTLFVDFAKEFKVFDYFNSFVNYDSRLLSKFEKIFIKNEYLIDLNIQDKADIASDTYELYSHSPLNFFEYQRAEIEESIEKLVQDKLEANNLPPLEAKQLKFIKIDIYNSLSQDFVKRKSIFEAGIRLSKLLVMNYGYATLKKTMSAKQGKEISYAKLYNELFDSIAMNTLGLMPHQHHTSERFLEISEDVKLDMKMWEMRSGKTLGFTQEMYLLSLFNSKDAFMLLESKNIDDITLQIMSHLPHLFMNTNFYLTESKMNDAVVSPSKAYNHLPQAEYYPNLPTILKPFYTGRGDMTKDEISVYAVEFEQLMETVNKKEIDKQHILDNYGDSKFLDILEVSCMKNA</sequence>
<proteinExistence type="predicted"/>
<dbReference type="RefSeq" id="WP_152279377.1">
    <property type="nucleotide sequence ID" value="NZ_WFKK01000001.1"/>
</dbReference>
<comment type="caution">
    <text evidence="1">The sequence shown here is derived from an EMBL/GenBank/DDBJ whole genome shotgun (WGS) entry which is preliminary data.</text>
</comment>
<name>A0A6L4WWQ7_9BACT</name>
<organism evidence="1 2">
    <name type="scientific">Poseidonibacter ostreae</name>
    <dbReference type="NCBI Taxonomy" id="2654171"/>
    <lineage>
        <taxon>Bacteria</taxon>
        <taxon>Pseudomonadati</taxon>
        <taxon>Campylobacterota</taxon>
        <taxon>Epsilonproteobacteria</taxon>
        <taxon>Campylobacterales</taxon>
        <taxon>Arcobacteraceae</taxon>
        <taxon>Poseidonibacter</taxon>
    </lineage>
</organism>
<dbReference type="EMBL" id="WFKK01000001">
    <property type="protein sequence ID" value="KAB7891275.1"/>
    <property type="molecule type" value="Genomic_DNA"/>
</dbReference>
<gene>
    <name evidence="1" type="ORF">GBG19_00130</name>
</gene>
<evidence type="ECO:0000313" key="2">
    <source>
        <dbReference type="Proteomes" id="UP000472839"/>
    </source>
</evidence>
<dbReference type="AlphaFoldDB" id="A0A6L4WWQ7"/>